<feature type="repeat" description="ANK" evidence="7">
    <location>
        <begin position="1"/>
        <end position="28"/>
    </location>
</feature>
<evidence type="ECO:0000256" key="8">
    <source>
        <dbReference type="SAM" id="Phobius"/>
    </source>
</evidence>
<dbReference type="Pfam" id="PF12796">
    <property type="entry name" value="Ank_2"/>
    <property type="match status" value="1"/>
</dbReference>
<evidence type="ECO:0000256" key="3">
    <source>
        <dbReference type="ARBA" id="ARBA00022737"/>
    </source>
</evidence>
<evidence type="ECO:0000256" key="7">
    <source>
        <dbReference type="PROSITE-ProRule" id="PRU00023"/>
    </source>
</evidence>
<organism evidence="9 10">
    <name type="scientific">Heligmosomoides polygyrus</name>
    <name type="common">Parasitic roundworm</name>
    <dbReference type="NCBI Taxonomy" id="6339"/>
    <lineage>
        <taxon>Eukaryota</taxon>
        <taxon>Metazoa</taxon>
        <taxon>Ecdysozoa</taxon>
        <taxon>Nematoda</taxon>
        <taxon>Chromadorea</taxon>
        <taxon>Rhabditida</taxon>
        <taxon>Rhabditina</taxon>
        <taxon>Rhabditomorpha</taxon>
        <taxon>Strongyloidea</taxon>
        <taxon>Heligmosomidae</taxon>
        <taxon>Heligmosomoides</taxon>
    </lineage>
</organism>
<reference evidence="10" key="1">
    <citation type="submission" date="2019-09" db="UniProtKB">
        <authorList>
            <consortium name="WormBaseParasite"/>
        </authorList>
    </citation>
    <scope>IDENTIFICATION</scope>
</reference>
<dbReference type="PROSITE" id="PS50297">
    <property type="entry name" value="ANK_REP_REGION"/>
    <property type="match status" value="2"/>
</dbReference>
<evidence type="ECO:0000256" key="1">
    <source>
        <dbReference type="ARBA" id="ARBA00022448"/>
    </source>
</evidence>
<dbReference type="GO" id="GO:0034220">
    <property type="term" value="P:monoatomic ion transmembrane transport"/>
    <property type="evidence" value="ECO:0007669"/>
    <property type="project" value="UniProtKB-KW"/>
</dbReference>
<keyword evidence="9" id="KW-1185">Reference proteome</keyword>
<evidence type="ECO:0000256" key="6">
    <source>
        <dbReference type="ARBA" id="ARBA00023303"/>
    </source>
</evidence>
<feature type="repeat" description="ANK" evidence="7">
    <location>
        <begin position="29"/>
        <end position="51"/>
    </location>
</feature>
<dbReference type="PANTHER" id="PTHR47143">
    <property type="entry name" value="TRANSIENT RECEPTOR POTENTIAL CATION CHANNEL PROTEIN PAINLESS"/>
    <property type="match status" value="1"/>
</dbReference>
<dbReference type="GO" id="GO:0022857">
    <property type="term" value="F:transmembrane transporter activity"/>
    <property type="evidence" value="ECO:0007669"/>
    <property type="project" value="TreeGrafter"/>
</dbReference>
<keyword evidence="8" id="KW-0472">Membrane</keyword>
<keyword evidence="4 7" id="KW-0040">ANK repeat</keyword>
<dbReference type="Proteomes" id="UP000050761">
    <property type="component" value="Unassembled WGS sequence"/>
</dbReference>
<feature type="transmembrane region" description="Helical" evidence="8">
    <location>
        <begin position="194"/>
        <end position="213"/>
    </location>
</feature>
<evidence type="ECO:0000313" key="9">
    <source>
        <dbReference type="Proteomes" id="UP000050761"/>
    </source>
</evidence>
<protein>
    <submittedName>
        <fullName evidence="10">ANK_REP_REGION domain-containing protein</fullName>
    </submittedName>
</protein>
<keyword evidence="2" id="KW-0716">Sensory transduction</keyword>
<proteinExistence type="predicted"/>
<accession>A0A183FAT6</accession>
<dbReference type="AlphaFoldDB" id="A0A183FAT6"/>
<dbReference type="PROSITE" id="PS50088">
    <property type="entry name" value="ANK_REPEAT"/>
    <property type="match status" value="2"/>
</dbReference>
<dbReference type="PANTHER" id="PTHR47143:SF3">
    <property type="entry name" value="PWWP DOMAIN-CONTAINING PROTEIN"/>
    <property type="match status" value="1"/>
</dbReference>
<dbReference type="InterPro" id="IPR036770">
    <property type="entry name" value="Ankyrin_rpt-contain_sf"/>
</dbReference>
<keyword evidence="1" id="KW-0813">Transport</keyword>
<name>A0A183FAT6_HELPZ</name>
<dbReference type="InterPro" id="IPR052076">
    <property type="entry name" value="TRP_cation_channel"/>
</dbReference>
<dbReference type="GO" id="GO:1902495">
    <property type="term" value="C:transmembrane transporter complex"/>
    <property type="evidence" value="ECO:0007669"/>
    <property type="project" value="TreeGrafter"/>
</dbReference>
<keyword evidence="3" id="KW-0677">Repeat</keyword>
<keyword evidence="5" id="KW-0406">Ion transport</keyword>
<evidence type="ECO:0000256" key="5">
    <source>
        <dbReference type="ARBA" id="ARBA00023065"/>
    </source>
</evidence>
<keyword evidence="6" id="KW-0407">Ion channel</keyword>
<dbReference type="SMART" id="SM00248">
    <property type="entry name" value="ANK"/>
    <property type="match status" value="3"/>
</dbReference>
<keyword evidence="8" id="KW-1133">Transmembrane helix</keyword>
<dbReference type="InterPro" id="IPR002110">
    <property type="entry name" value="Ankyrin_rpt"/>
</dbReference>
<dbReference type="WBParaSite" id="HPBE_0000327801-mRNA-1">
    <property type="protein sequence ID" value="HPBE_0000327801-mRNA-1"/>
    <property type="gene ID" value="HPBE_0000327801"/>
</dbReference>
<dbReference type="Gene3D" id="1.25.40.20">
    <property type="entry name" value="Ankyrin repeat-containing domain"/>
    <property type="match status" value="1"/>
</dbReference>
<sequence length="263" mass="29988">LHLASAKGHDAIVRLLLDCGATIDRRDENGKTALDLAIENGHREVARALVDSDNWLAIMSPTGKVPTGRHSLARVTPMRKLIEKFPDIAEIVFSKCVRYYGDDPDDFYFFAEYNFALIDDTYMMPSKDGTELLSTVSPYNEDGTLRQRAKAYSDDYDVVYKNHPLKIMAKCEGLLAHELVRALLKHKWNSLGRYVYYSALGVYLLFLCLYTLYITHTPAPFNIFDESGAEIILTDDDLECPSVVSLEEKHSCMYLRARCWLHF</sequence>
<keyword evidence="8" id="KW-0812">Transmembrane</keyword>
<evidence type="ECO:0000313" key="10">
    <source>
        <dbReference type="WBParaSite" id="HPBE_0000327801-mRNA-1"/>
    </source>
</evidence>
<evidence type="ECO:0000256" key="2">
    <source>
        <dbReference type="ARBA" id="ARBA00022606"/>
    </source>
</evidence>
<dbReference type="SUPFAM" id="SSF48403">
    <property type="entry name" value="Ankyrin repeat"/>
    <property type="match status" value="1"/>
</dbReference>
<evidence type="ECO:0000256" key="4">
    <source>
        <dbReference type="ARBA" id="ARBA00023043"/>
    </source>
</evidence>